<protein>
    <submittedName>
        <fullName evidence="4">ADH_zinc_N domain-containing protein</fullName>
    </submittedName>
</protein>
<organism evidence="4">
    <name type="scientific">Soboliphyme baturini</name>
    <dbReference type="NCBI Taxonomy" id="241478"/>
    <lineage>
        <taxon>Eukaryota</taxon>
        <taxon>Metazoa</taxon>
        <taxon>Ecdysozoa</taxon>
        <taxon>Nematoda</taxon>
        <taxon>Enoplea</taxon>
        <taxon>Dorylaimia</taxon>
        <taxon>Dioctophymatida</taxon>
        <taxon>Dioctophymatoidea</taxon>
        <taxon>Soboliphymatidae</taxon>
        <taxon>Soboliphyme</taxon>
    </lineage>
</organism>
<dbReference type="Gene3D" id="2.40.50.100">
    <property type="match status" value="1"/>
</dbReference>
<dbReference type="WBParaSite" id="SBAD_0001058301-mRNA-1">
    <property type="protein sequence ID" value="SBAD_0001058301-mRNA-1"/>
    <property type="gene ID" value="SBAD_0001058301"/>
</dbReference>
<dbReference type="EMBL" id="UZAM01013775">
    <property type="protein sequence ID" value="VDP29960.1"/>
    <property type="molecule type" value="Genomic_DNA"/>
</dbReference>
<reference evidence="2 3" key="2">
    <citation type="submission" date="2018-11" db="EMBL/GenBank/DDBJ databases">
        <authorList>
            <consortium name="Pathogen Informatics"/>
        </authorList>
    </citation>
    <scope>NUCLEOTIDE SEQUENCE [LARGE SCALE GENOMIC DNA]</scope>
</reference>
<gene>
    <name evidence="2" type="ORF">SBAD_LOCUS10219</name>
</gene>
<evidence type="ECO:0000256" key="1">
    <source>
        <dbReference type="SAM" id="SignalP"/>
    </source>
</evidence>
<dbReference type="OrthoDB" id="1867012at2759"/>
<dbReference type="GO" id="GO:0003735">
    <property type="term" value="F:structural constituent of ribosome"/>
    <property type="evidence" value="ECO:0007669"/>
    <property type="project" value="InterPro"/>
</dbReference>
<feature type="chain" id="PRO_5043140369" evidence="1">
    <location>
        <begin position="25"/>
        <end position="137"/>
    </location>
</feature>
<dbReference type="GO" id="GO:0006412">
    <property type="term" value="P:translation"/>
    <property type="evidence" value="ECO:0007669"/>
    <property type="project" value="InterPro"/>
</dbReference>
<accession>A0A183J2X1</accession>
<dbReference type="GO" id="GO:0005840">
    <property type="term" value="C:ribosome"/>
    <property type="evidence" value="ECO:0007669"/>
    <property type="project" value="InterPro"/>
</dbReference>
<dbReference type="Proteomes" id="UP000270296">
    <property type="component" value="Unassembled WGS sequence"/>
</dbReference>
<dbReference type="AlphaFoldDB" id="A0A183J2X1"/>
<evidence type="ECO:0000313" key="4">
    <source>
        <dbReference type="WBParaSite" id="SBAD_0001058301-mRNA-1"/>
    </source>
</evidence>
<keyword evidence="1" id="KW-0732">Signal</keyword>
<sequence>MEGGFPSTSYLSFLTVVWVELSRAFVPVRSKYKKRFYRGIYITDGMAAHKDDVLVRQFKLDYFPGVNVSCSYENCDKVLRAMCDGTVMITTENVVPDFSLPEMVKAYEWRKDVPLYKLTFNVVPFEPSRKFKLVEQI</sequence>
<feature type="signal peptide" evidence="1">
    <location>
        <begin position="1"/>
        <end position="24"/>
    </location>
</feature>
<evidence type="ECO:0000313" key="3">
    <source>
        <dbReference type="Proteomes" id="UP000270296"/>
    </source>
</evidence>
<evidence type="ECO:0000313" key="2">
    <source>
        <dbReference type="EMBL" id="VDP29960.1"/>
    </source>
</evidence>
<proteinExistence type="predicted"/>
<keyword evidence="3" id="KW-1185">Reference proteome</keyword>
<dbReference type="SUPFAM" id="SSF110324">
    <property type="entry name" value="Ribosomal L27 protein-like"/>
    <property type="match status" value="1"/>
</dbReference>
<reference evidence="4" key="1">
    <citation type="submission" date="2016-06" db="UniProtKB">
        <authorList>
            <consortium name="WormBaseParasite"/>
        </authorList>
    </citation>
    <scope>IDENTIFICATION</scope>
</reference>
<name>A0A183J2X1_9BILA</name>